<gene>
    <name evidence="1" type="ORF">GSTENG00016926001</name>
</gene>
<feature type="non-terminal residue" evidence="1">
    <location>
        <position position="1"/>
    </location>
</feature>
<protein>
    <submittedName>
        <fullName evidence="1">(spotted green pufferfish) hypothetical protein</fullName>
    </submittedName>
</protein>
<accession>Q4SK26</accession>
<dbReference type="AlphaFoldDB" id="Q4SK26"/>
<organism evidence="1">
    <name type="scientific">Tetraodon nigroviridis</name>
    <name type="common">Spotted green pufferfish</name>
    <name type="synonym">Chelonodon nigroviridis</name>
    <dbReference type="NCBI Taxonomy" id="99883"/>
    <lineage>
        <taxon>Eukaryota</taxon>
        <taxon>Metazoa</taxon>
        <taxon>Chordata</taxon>
        <taxon>Craniata</taxon>
        <taxon>Vertebrata</taxon>
        <taxon>Euteleostomi</taxon>
        <taxon>Actinopterygii</taxon>
        <taxon>Neopterygii</taxon>
        <taxon>Teleostei</taxon>
        <taxon>Neoteleostei</taxon>
        <taxon>Acanthomorphata</taxon>
        <taxon>Eupercaria</taxon>
        <taxon>Tetraodontiformes</taxon>
        <taxon>Tetradontoidea</taxon>
        <taxon>Tetraodontidae</taxon>
        <taxon>Tetraodon</taxon>
    </lineage>
</organism>
<comment type="caution">
    <text evidence="1">The sequence shown here is derived from an EMBL/GenBank/DDBJ whole genome shotgun (WGS) entry which is preliminary data.</text>
</comment>
<reference evidence="1" key="2">
    <citation type="submission" date="2004-02" db="EMBL/GenBank/DDBJ databases">
        <authorList>
            <consortium name="Genoscope"/>
            <consortium name="Whitehead Institute Centre for Genome Research"/>
        </authorList>
    </citation>
    <scope>NUCLEOTIDE SEQUENCE</scope>
</reference>
<name>Q4SK26_TETNG</name>
<evidence type="ECO:0000313" key="1">
    <source>
        <dbReference type="EMBL" id="CAF99006.1"/>
    </source>
</evidence>
<proteinExistence type="predicted"/>
<dbReference type="KEGG" id="tng:GSTEN00016926G001"/>
<sequence>GGERNCGVHELICVRKGRAGQGSGEVDL</sequence>
<dbReference type="EMBL" id="CAAE01014571">
    <property type="protein sequence ID" value="CAF99006.1"/>
    <property type="molecule type" value="Genomic_DNA"/>
</dbReference>
<reference evidence="1" key="1">
    <citation type="journal article" date="2004" name="Nature">
        <title>Genome duplication in the teleost fish Tetraodon nigroviridis reveals the early vertebrate proto-karyotype.</title>
        <authorList>
            <person name="Jaillon O."/>
            <person name="Aury J.-M."/>
            <person name="Brunet F."/>
            <person name="Petit J.-L."/>
            <person name="Stange-Thomann N."/>
            <person name="Mauceli E."/>
            <person name="Bouneau L."/>
            <person name="Fischer C."/>
            <person name="Ozouf-Costaz C."/>
            <person name="Bernot A."/>
            <person name="Nicaud S."/>
            <person name="Jaffe D."/>
            <person name="Fisher S."/>
            <person name="Lutfalla G."/>
            <person name="Dossat C."/>
            <person name="Segurens B."/>
            <person name="Dasilva C."/>
            <person name="Salanoubat M."/>
            <person name="Levy M."/>
            <person name="Boudet N."/>
            <person name="Castellano S."/>
            <person name="Anthouard V."/>
            <person name="Jubin C."/>
            <person name="Castelli V."/>
            <person name="Katinka M."/>
            <person name="Vacherie B."/>
            <person name="Biemont C."/>
            <person name="Skalli Z."/>
            <person name="Cattolico L."/>
            <person name="Poulain J."/>
            <person name="De Berardinis V."/>
            <person name="Cruaud C."/>
            <person name="Duprat S."/>
            <person name="Brottier P."/>
            <person name="Coutanceau J.-P."/>
            <person name="Gouzy J."/>
            <person name="Parra G."/>
            <person name="Lardier G."/>
            <person name="Chapple C."/>
            <person name="McKernan K.J."/>
            <person name="McEwan P."/>
            <person name="Bosak S."/>
            <person name="Kellis M."/>
            <person name="Volff J.-N."/>
            <person name="Guigo R."/>
            <person name="Zody M.C."/>
            <person name="Mesirov J."/>
            <person name="Lindblad-Toh K."/>
            <person name="Birren B."/>
            <person name="Nusbaum C."/>
            <person name="Kahn D."/>
            <person name="Robinson-Rechavi M."/>
            <person name="Laudet V."/>
            <person name="Schachter V."/>
            <person name="Quetier F."/>
            <person name="Saurin W."/>
            <person name="Scarpelli C."/>
            <person name="Wincker P."/>
            <person name="Lander E.S."/>
            <person name="Weissenbach J."/>
            <person name="Roest Crollius H."/>
        </authorList>
    </citation>
    <scope>NUCLEOTIDE SEQUENCE [LARGE SCALE GENOMIC DNA]</scope>
</reference>